<comment type="caution">
    <text evidence="3">The sequence shown here is derived from an EMBL/GenBank/DDBJ whole genome shotgun (WGS) entry which is preliminary data.</text>
</comment>
<dbReference type="PANTHER" id="PTHR42736:SF1">
    <property type="entry name" value="PROTEIN-GLUTAMINE GAMMA-GLUTAMYLTRANSFERASE"/>
    <property type="match status" value="1"/>
</dbReference>
<reference evidence="4" key="1">
    <citation type="journal article" date="2019" name="Int. J. Syst. Evol. Microbiol.">
        <title>The Global Catalogue of Microorganisms (GCM) 10K type strain sequencing project: providing services to taxonomists for standard genome sequencing and annotation.</title>
        <authorList>
            <consortium name="The Broad Institute Genomics Platform"/>
            <consortium name="The Broad Institute Genome Sequencing Center for Infectious Disease"/>
            <person name="Wu L."/>
            <person name="Ma J."/>
        </authorList>
    </citation>
    <scope>NUCLEOTIDE SEQUENCE [LARGE SCALE GENOMIC DNA]</scope>
    <source>
        <strain evidence="4">GH52</strain>
    </source>
</reference>
<dbReference type="EMBL" id="JBHUHO010000030">
    <property type="protein sequence ID" value="MFD2116288.1"/>
    <property type="molecule type" value="Genomic_DNA"/>
</dbReference>
<dbReference type="SMART" id="SM00460">
    <property type="entry name" value="TGc"/>
    <property type="match status" value="1"/>
</dbReference>
<keyword evidence="4" id="KW-1185">Reference proteome</keyword>
<evidence type="ECO:0000256" key="1">
    <source>
        <dbReference type="SAM" id="Phobius"/>
    </source>
</evidence>
<feature type="transmembrane region" description="Helical" evidence="1">
    <location>
        <begin position="134"/>
        <end position="152"/>
    </location>
</feature>
<keyword evidence="1" id="KW-0812">Transmembrane</keyword>
<feature type="transmembrane region" description="Helical" evidence="1">
    <location>
        <begin position="39"/>
        <end position="56"/>
    </location>
</feature>
<feature type="transmembrane region" description="Helical" evidence="1">
    <location>
        <begin position="12"/>
        <end position="33"/>
    </location>
</feature>
<evidence type="ECO:0000313" key="4">
    <source>
        <dbReference type="Proteomes" id="UP001597362"/>
    </source>
</evidence>
<feature type="transmembrane region" description="Helical" evidence="1">
    <location>
        <begin position="158"/>
        <end position="174"/>
    </location>
</feature>
<evidence type="ECO:0000313" key="3">
    <source>
        <dbReference type="EMBL" id="MFD2116288.1"/>
    </source>
</evidence>
<feature type="transmembrane region" description="Helical" evidence="1">
    <location>
        <begin position="104"/>
        <end position="122"/>
    </location>
</feature>
<keyword evidence="1" id="KW-1133">Transmembrane helix</keyword>
<feature type="transmembrane region" description="Helical" evidence="1">
    <location>
        <begin position="629"/>
        <end position="647"/>
    </location>
</feature>
<dbReference type="PANTHER" id="PTHR42736">
    <property type="entry name" value="PROTEIN-GLUTAMINE GAMMA-GLUTAMYLTRANSFERASE"/>
    <property type="match status" value="1"/>
</dbReference>
<sequence length="761" mass="87614">MKALLNHWYEKITSIIVFLIVLQTIEVFENYWWSETFTVVYVTLSAALAVQLLLPWRWFTTKIVLHWLFAGATIVYLSGMQLLLPLREYSLKQQIYSLIDQLEQIYAYVLIVIALLFIYEFIIYKMFTRKKMTLVFVASMLTLTIADSYTPIWLWDNVAIVVLVFLIYLAMHHLHELHQRHPQRGKQLLQYPIQVLLPLSIVLGLVMIVGVNVPAPAPFLQDPYTWWKQSKGESVHVFLGEKAASVDRKEPVLTATSGYGRDDSQLGGGFMYDYSPVMTVETTQKSYWRGESKSYYSGLGWTDEQMDDQSEFNREIAVFASEEPLLTGDYIEQNGEKQSIVQHVKLLQPDLSPVVFAASSPYQLLNAQSGTYQETSRVATWNPELAELYWDATTSSVIDQYSIVSEQLIMDEAKLREREANISHRAINDLYVQLPTSLPDRVKQLAYEVTEDATNDYERAKLLETYLSTTYPYSNQPDFTKLTGDSTDFVDQFLFEVQEGYCDYYSTAMVVLARSLEMPARWVKGYTAGSRADITPNGAMPPETEDSTGAGVYTVRNADAHSWVEIYFADYGWVPFEPTAGFSYPLIEVENAVSDLPLPEKEEKPAVEEVAPVEENATVTKQFNLSKRVMSYVGVVLLLGVIGVIVWKRNTMMYWIRTYRYKALTNNEKVELEMKWLIRDLRRYHLHVLEEQTIREAIMVWLADNKYEQEHGKQLTVALQTVLYLFEAACYGNEPLSDEQIEQYQVANQQIRHLFTEASQK</sequence>
<dbReference type="InterPro" id="IPR038765">
    <property type="entry name" value="Papain-like_cys_pep_sf"/>
</dbReference>
<dbReference type="RefSeq" id="WP_377772308.1">
    <property type="nucleotide sequence ID" value="NZ_JBHUHO010000030.1"/>
</dbReference>
<proteinExistence type="predicted"/>
<protein>
    <submittedName>
        <fullName evidence="3">Transglutaminase domain-containing protein</fullName>
    </submittedName>
</protein>
<dbReference type="Gene3D" id="3.10.620.30">
    <property type="match status" value="1"/>
</dbReference>
<name>A0ABW4YKR8_9BACL</name>
<keyword evidence="1" id="KW-0472">Membrane</keyword>
<feature type="transmembrane region" description="Helical" evidence="1">
    <location>
        <begin position="195"/>
        <end position="215"/>
    </location>
</feature>
<evidence type="ECO:0000259" key="2">
    <source>
        <dbReference type="SMART" id="SM00460"/>
    </source>
</evidence>
<accession>A0ABW4YKR8</accession>
<feature type="transmembrane region" description="Helical" evidence="1">
    <location>
        <begin position="63"/>
        <end position="84"/>
    </location>
</feature>
<dbReference type="InterPro" id="IPR002931">
    <property type="entry name" value="Transglutaminase-like"/>
</dbReference>
<dbReference type="InterPro" id="IPR052901">
    <property type="entry name" value="Bact_TGase-like"/>
</dbReference>
<dbReference type="Proteomes" id="UP001597362">
    <property type="component" value="Unassembled WGS sequence"/>
</dbReference>
<dbReference type="Pfam" id="PF01841">
    <property type="entry name" value="Transglut_core"/>
    <property type="match status" value="1"/>
</dbReference>
<organism evidence="3 4">
    <name type="scientific">Paenibacillus yanchengensis</name>
    <dbReference type="NCBI Taxonomy" id="2035833"/>
    <lineage>
        <taxon>Bacteria</taxon>
        <taxon>Bacillati</taxon>
        <taxon>Bacillota</taxon>
        <taxon>Bacilli</taxon>
        <taxon>Bacillales</taxon>
        <taxon>Paenibacillaceae</taxon>
        <taxon>Paenibacillus</taxon>
    </lineage>
</organism>
<feature type="domain" description="Transglutaminase-like" evidence="2">
    <location>
        <begin position="494"/>
        <end position="580"/>
    </location>
</feature>
<dbReference type="SUPFAM" id="SSF54001">
    <property type="entry name" value="Cysteine proteinases"/>
    <property type="match status" value="1"/>
</dbReference>
<gene>
    <name evidence="3" type="ORF">ACFSJH_11200</name>
</gene>